<keyword evidence="2" id="KW-1185">Reference proteome</keyword>
<reference evidence="1" key="1">
    <citation type="submission" date="2020-08" db="EMBL/GenBank/DDBJ databases">
        <title>Plant Genome Project.</title>
        <authorList>
            <person name="Zhang R.-G."/>
        </authorList>
    </citation>
    <scope>NUCLEOTIDE SEQUENCE</scope>
    <source>
        <strain evidence="1">WSP0</strain>
        <tissue evidence="1">Leaf</tissue>
    </source>
</reference>
<dbReference type="EMBL" id="JACTNZ010000012">
    <property type="protein sequence ID" value="KAG5521405.1"/>
    <property type="molecule type" value="Genomic_DNA"/>
</dbReference>
<gene>
    <name evidence="1" type="ORF">RHGRI_033842</name>
</gene>
<accession>A0AAV6I1A9</accession>
<evidence type="ECO:0000313" key="1">
    <source>
        <dbReference type="EMBL" id="KAG5521405.1"/>
    </source>
</evidence>
<protein>
    <submittedName>
        <fullName evidence="1">Uncharacterized protein</fullName>
    </submittedName>
</protein>
<sequence length="71" mass="7367">MGGFGWNKSPVPVAAAELSEAAAAAEDEEADIDVAEDGFLHETAASFGEGDLTAVLVFDLLQLRKGQKSCV</sequence>
<comment type="caution">
    <text evidence="1">The sequence shown here is derived from an EMBL/GenBank/DDBJ whole genome shotgun (WGS) entry which is preliminary data.</text>
</comment>
<organism evidence="1 2">
    <name type="scientific">Rhododendron griersonianum</name>
    <dbReference type="NCBI Taxonomy" id="479676"/>
    <lineage>
        <taxon>Eukaryota</taxon>
        <taxon>Viridiplantae</taxon>
        <taxon>Streptophyta</taxon>
        <taxon>Embryophyta</taxon>
        <taxon>Tracheophyta</taxon>
        <taxon>Spermatophyta</taxon>
        <taxon>Magnoliopsida</taxon>
        <taxon>eudicotyledons</taxon>
        <taxon>Gunneridae</taxon>
        <taxon>Pentapetalae</taxon>
        <taxon>asterids</taxon>
        <taxon>Ericales</taxon>
        <taxon>Ericaceae</taxon>
        <taxon>Ericoideae</taxon>
        <taxon>Rhodoreae</taxon>
        <taxon>Rhododendron</taxon>
    </lineage>
</organism>
<evidence type="ECO:0000313" key="2">
    <source>
        <dbReference type="Proteomes" id="UP000823749"/>
    </source>
</evidence>
<name>A0AAV6I1A9_9ERIC</name>
<dbReference type="Proteomes" id="UP000823749">
    <property type="component" value="Chromosome 12"/>
</dbReference>
<proteinExistence type="predicted"/>
<dbReference type="AlphaFoldDB" id="A0AAV6I1A9"/>